<evidence type="ECO:0000313" key="9">
    <source>
        <dbReference type="Proteomes" id="UP000034455"/>
    </source>
</evidence>
<dbReference type="Proteomes" id="UP000034455">
    <property type="component" value="Unassembled WGS sequence"/>
</dbReference>
<sequence length="103" mass="11149">MESEQPFEGDNRLLLGIFLSVITFWLFAQSLVNIVPALEASFTTSYGTINVAVSLTTLLCGLFVVGTGRLADRYGRVKMTYIGLTLSVLGSLLIIIPGFLSLC</sequence>
<organism evidence="8 9">
    <name type="scientific">Staphylococcus cohnii subsp. cohnii</name>
    <dbReference type="NCBI Taxonomy" id="74704"/>
    <lineage>
        <taxon>Bacteria</taxon>
        <taxon>Bacillati</taxon>
        <taxon>Bacillota</taxon>
        <taxon>Bacilli</taxon>
        <taxon>Bacillales</taxon>
        <taxon>Staphylococcaceae</taxon>
        <taxon>Staphylococcus</taxon>
        <taxon>Staphylococcus cohnii species complex</taxon>
    </lineage>
</organism>
<evidence type="ECO:0000256" key="4">
    <source>
        <dbReference type="ARBA" id="ARBA00022989"/>
    </source>
</evidence>
<name>A0A0M2NT06_STACC</name>
<dbReference type="AlphaFoldDB" id="A0A0M2NT06"/>
<evidence type="ECO:0000313" key="8">
    <source>
        <dbReference type="EMBL" id="KKI62856.1"/>
    </source>
</evidence>
<feature type="domain" description="Major facilitator superfamily (MFS) profile" evidence="7">
    <location>
        <begin position="13"/>
        <end position="103"/>
    </location>
</feature>
<evidence type="ECO:0000256" key="5">
    <source>
        <dbReference type="ARBA" id="ARBA00023136"/>
    </source>
</evidence>
<reference evidence="8 9" key="1">
    <citation type="submission" date="2015-03" db="EMBL/GenBank/DDBJ databases">
        <title>Genome Assembly of Staphylococcus cohnii subsp. cohnii strain G22B2.</title>
        <authorList>
            <person name="Nair G."/>
            <person name="Kaur G."/>
            <person name="Khatri I."/>
            <person name="Singh N.K."/>
            <person name="Sathyabama S."/>
            <person name="Maurya S.K."/>
            <person name="Subramanian S."/>
            <person name="Agrewala J.N."/>
            <person name="Mayilraj S."/>
        </authorList>
    </citation>
    <scope>NUCLEOTIDE SEQUENCE [LARGE SCALE GENOMIC DNA]</scope>
    <source>
        <strain evidence="8 9">G22B2</strain>
    </source>
</reference>
<evidence type="ECO:0000256" key="6">
    <source>
        <dbReference type="SAM" id="Phobius"/>
    </source>
</evidence>
<dbReference type="InterPro" id="IPR020846">
    <property type="entry name" value="MFS_dom"/>
</dbReference>
<dbReference type="PROSITE" id="PS50850">
    <property type="entry name" value="MFS"/>
    <property type="match status" value="1"/>
</dbReference>
<protein>
    <submittedName>
        <fullName evidence="8">Putative transporter</fullName>
    </submittedName>
</protein>
<dbReference type="GO" id="GO:0005886">
    <property type="term" value="C:plasma membrane"/>
    <property type="evidence" value="ECO:0007669"/>
    <property type="project" value="UniProtKB-SubCell"/>
</dbReference>
<dbReference type="SUPFAM" id="SSF103473">
    <property type="entry name" value="MFS general substrate transporter"/>
    <property type="match status" value="1"/>
</dbReference>
<accession>A0A0M2NT06</accession>
<dbReference type="GO" id="GO:0022857">
    <property type="term" value="F:transmembrane transporter activity"/>
    <property type="evidence" value="ECO:0007669"/>
    <property type="project" value="InterPro"/>
</dbReference>
<feature type="transmembrane region" description="Helical" evidence="6">
    <location>
        <begin position="12"/>
        <end position="35"/>
    </location>
</feature>
<keyword evidence="4 6" id="KW-1133">Transmembrane helix</keyword>
<keyword evidence="5 6" id="KW-0472">Membrane</keyword>
<evidence type="ECO:0000256" key="1">
    <source>
        <dbReference type="ARBA" id="ARBA00004651"/>
    </source>
</evidence>
<evidence type="ECO:0000256" key="3">
    <source>
        <dbReference type="ARBA" id="ARBA00022692"/>
    </source>
</evidence>
<feature type="transmembrane region" description="Helical" evidence="6">
    <location>
        <begin position="47"/>
        <end position="67"/>
    </location>
</feature>
<keyword evidence="3 6" id="KW-0812">Transmembrane</keyword>
<evidence type="ECO:0000259" key="7">
    <source>
        <dbReference type="PROSITE" id="PS50850"/>
    </source>
</evidence>
<dbReference type="PATRIC" id="fig|74704.6.peg.1649"/>
<feature type="transmembrane region" description="Helical" evidence="6">
    <location>
        <begin position="79"/>
        <end position="100"/>
    </location>
</feature>
<dbReference type="EMBL" id="LAKJ01000027">
    <property type="protein sequence ID" value="KKI62856.1"/>
    <property type="molecule type" value="Genomic_DNA"/>
</dbReference>
<evidence type="ECO:0000256" key="2">
    <source>
        <dbReference type="ARBA" id="ARBA00022448"/>
    </source>
</evidence>
<dbReference type="Gene3D" id="1.20.1250.20">
    <property type="entry name" value="MFS general substrate transporter like domains"/>
    <property type="match status" value="1"/>
</dbReference>
<keyword evidence="2" id="KW-0813">Transport</keyword>
<gene>
    <name evidence="8" type="ORF">UF66_1607</name>
</gene>
<dbReference type="InterPro" id="IPR036259">
    <property type="entry name" value="MFS_trans_sf"/>
</dbReference>
<comment type="caution">
    <text evidence="8">The sequence shown here is derived from an EMBL/GenBank/DDBJ whole genome shotgun (WGS) entry which is preliminary data.</text>
</comment>
<proteinExistence type="predicted"/>
<comment type="subcellular location">
    <subcellularLocation>
        <location evidence="1">Cell membrane</location>
        <topology evidence="1">Multi-pass membrane protein</topology>
    </subcellularLocation>
</comment>